<feature type="non-terminal residue" evidence="1">
    <location>
        <position position="84"/>
    </location>
</feature>
<dbReference type="Proteomes" id="UP001432322">
    <property type="component" value="Unassembled WGS sequence"/>
</dbReference>
<reference evidence="1" key="1">
    <citation type="submission" date="2023-10" db="EMBL/GenBank/DDBJ databases">
        <title>Genome assembly of Pristionchus species.</title>
        <authorList>
            <person name="Yoshida K."/>
            <person name="Sommer R.J."/>
        </authorList>
    </citation>
    <scope>NUCLEOTIDE SEQUENCE</scope>
    <source>
        <strain evidence="1">RS5133</strain>
    </source>
</reference>
<dbReference type="AlphaFoldDB" id="A0AAV5VV65"/>
<sequence length="84" mass="9419">HASQLADVCCANATRRVSDNGPVGARQLAQILRWPDIKGHDNFADDEEDLHSEYDEKDDLDDFEKRRPDALIVLDALLDGGRDD</sequence>
<comment type="caution">
    <text evidence="1">The sequence shown here is derived from an EMBL/GenBank/DDBJ whole genome shotgun (WGS) entry which is preliminary data.</text>
</comment>
<keyword evidence="2" id="KW-1185">Reference proteome</keyword>
<evidence type="ECO:0000313" key="1">
    <source>
        <dbReference type="EMBL" id="GMT21654.1"/>
    </source>
</evidence>
<gene>
    <name evidence="1" type="ORF">PFISCL1PPCAC_12951</name>
</gene>
<proteinExistence type="predicted"/>
<name>A0AAV5VV65_9BILA</name>
<evidence type="ECO:0000313" key="2">
    <source>
        <dbReference type="Proteomes" id="UP001432322"/>
    </source>
</evidence>
<organism evidence="1 2">
    <name type="scientific">Pristionchus fissidentatus</name>
    <dbReference type="NCBI Taxonomy" id="1538716"/>
    <lineage>
        <taxon>Eukaryota</taxon>
        <taxon>Metazoa</taxon>
        <taxon>Ecdysozoa</taxon>
        <taxon>Nematoda</taxon>
        <taxon>Chromadorea</taxon>
        <taxon>Rhabditida</taxon>
        <taxon>Rhabditina</taxon>
        <taxon>Diplogasteromorpha</taxon>
        <taxon>Diplogasteroidea</taxon>
        <taxon>Neodiplogasteridae</taxon>
        <taxon>Pristionchus</taxon>
    </lineage>
</organism>
<feature type="non-terminal residue" evidence="1">
    <location>
        <position position="1"/>
    </location>
</feature>
<accession>A0AAV5VV65</accession>
<dbReference type="EMBL" id="BTSY01000004">
    <property type="protein sequence ID" value="GMT21654.1"/>
    <property type="molecule type" value="Genomic_DNA"/>
</dbReference>
<protein>
    <submittedName>
        <fullName evidence="1">Uncharacterized protein</fullName>
    </submittedName>
</protein>